<evidence type="ECO:0000256" key="1">
    <source>
        <dbReference type="SAM" id="MobiDB-lite"/>
    </source>
</evidence>
<dbReference type="GeneID" id="89997057"/>
<dbReference type="EMBL" id="JAVHJV010000003">
    <property type="protein sequence ID" value="KAK5944327.1"/>
    <property type="molecule type" value="Genomic_DNA"/>
</dbReference>
<protein>
    <submittedName>
        <fullName evidence="2">Uncharacterized protein</fullName>
    </submittedName>
</protein>
<evidence type="ECO:0000313" key="3">
    <source>
        <dbReference type="Proteomes" id="UP001334248"/>
    </source>
</evidence>
<dbReference type="RefSeq" id="XP_064732417.1">
    <property type="nucleotide sequence ID" value="XM_064872037.1"/>
</dbReference>
<proteinExistence type="predicted"/>
<keyword evidence="3" id="KW-1185">Reference proteome</keyword>
<comment type="caution">
    <text evidence="2">The sequence shown here is derived from an EMBL/GenBank/DDBJ whole genome shotgun (WGS) entry which is preliminary data.</text>
</comment>
<organism evidence="2 3">
    <name type="scientific">Knufia obscura</name>
    <dbReference type="NCBI Taxonomy" id="1635080"/>
    <lineage>
        <taxon>Eukaryota</taxon>
        <taxon>Fungi</taxon>
        <taxon>Dikarya</taxon>
        <taxon>Ascomycota</taxon>
        <taxon>Pezizomycotina</taxon>
        <taxon>Eurotiomycetes</taxon>
        <taxon>Chaetothyriomycetidae</taxon>
        <taxon>Chaetothyriales</taxon>
        <taxon>Trichomeriaceae</taxon>
        <taxon>Knufia</taxon>
    </lineage>
</organism>
<reference evidence="2 3" key="1">
    <citation type="journal article" date="2023" name="Res Sq">
        <title>Genomic and morphological characterization of Knufia obscura isolated from the Mars 2020 spacecraft assembly facility.</title>
        <authorList>
            <person name="Chander A.M."/>
            <person name="Teixeira M.M."/>
            <person name="Singh N.K."/>
            <person name="Williams M.P."/>
            <person name="Parker C.W."/>
            <person name="Leo P."/>
            <person name="Stajich J.E."/>
            <person name="Torok T."/>
            <person name="Tighe S."/>
            <person name="Mason C.E."/>
            <person name="Venkateswaran K."/>
        </authorList>
    </citation>
    <scope>NUCLEOTIDE SEQUENCE [LARGE SCALE GENOMIC DNA]</scope>
    <source>
        <strain evidence="2 3">CCFEE 5817</strain>
    </source>
</reference>
<accession>A0ABR0RUP2</accession>
<evidence type="ECO:0000313" key="2">
    <source>
        <dbReference type="EMBL" id="KAK5944327.1"/>
    </source>
</evidence>
<sequence>MHQKRLVNTKELISSTWPTIKNYSKFGIALRKFPPEFRYKLLFGREMMEFRDGREISREEKRDLTGMFEAVEGQMGIKEAGKGKRKRWRKKDGYGDGEDEMSG</sequence>
<name>A0ABR0RUP2_9EURO</name>
<dbReference type="Proteomes" id="UP001334248">
    <property type="component" value="Unassembled WGS sequence"/>
</dbReference>
<gene>
    <name evidence="2" type="ORF">PMZ80_003608</name>
</gene>
<feature type="region of interest" description="Disordered" evidence="1">
    <location>
        <begin position="79"/>
        <end position="103"/>
    </location>
</feature>